<comment type="caution">
    <text evidence="6">The sequence shown here is derived from an EMBL/GenBank/DDBJ whole genome shotgun (WGS) entry which is preliminary data.</text>
</comment>
<gene>
    <name evidence="6" type="ORF">H6G18_00640</name>
</gene>
<evidence type="ECO:0000256" key="1">
    <source>
        <dbReference type="ARBA" id="ARBA00005189"/>
    </source>
</evidence>
<dbReference type="Pfam" id="PF08241">
    <property type="entry name" value="Methyltransf_11"/>
    <property type="match status" value="1"/>
</dbReference>
<evidence type="ECO:0000256" key="2">
    <source>
        <dbReference type="ARBA" id="ARBA00022603"/>
    </source>
</evidence>
<dbReference type="InterPro" id="IPR029063">
    <property type="entry name" value="SAM-dependent_MTases_sf"/>
</dbReference>
<evidence type="ECO:0000313" key="6">
    <source>
        <dbReference type="EMBL" id="MBD2342655.1"/>
    </source>
</evidence>
<dbReference type="Gene3D" id="3.40.50.150">
    <property type="entry name" value="Vaccinia Virus protein VP39"/>
    <property type="match status" value="1"/>
</dbReference>
<dbReference type="SUPFAM" id="SSF53335">
    <property type="entry name" value="S-adenosyl-L-methionine-dependent methyltransferases"/>
    <property type="match status" value="1"/>
</dbReference>
<dbReference type="EMBL" id="JACJRF010000001">
    <property type="protein sequence ID" value="MBD2342655.1"/>
    <property type="molecule type" value="Genomic_DNA"/>
</dbReference>
<dbReference type="RefSeq" id="WP_190405140.1">
    <property type="nucleotide sequence ID" value="NZ_JACJRF010000001.1"/>
</dbReference>
<feature type="domain" description="Methyltransferase type 11" evidence="5">
    <location>
        <begin position="51"/>
        <end position="150"/>
    </location>
</feature>
<protein>
    <submittedName>
        <fullName evidence="6">Methyltransferase domain-containing protein</fullName>
    </submittedName>
</protein>
<evidence type="ECO:0000313" key="7">
    <source>
        <dbReference type="Proteomes" id="UP000607281"/>
    </source>
</evidence>
<evidence type="ECO:0000259" key="5">
    <source>
        <dbReference type="Pfam" id="PF08241"/>
    </source>
</evidence>
<comment type="pathway">
    <text evidence="1">Lipid metabolism.</text>
</comment>
<proteinExistence type="predicted"/>
<sequence length="210" mass="23456">MQIIRTFLANQLGLPSGWFGRLLLRLLNRNNAVMNDLVLQLLDLHSGNRVLEIGFGGGDLMHKIVKTGKPALTVGIERSPDAMAFCRQRFHHLLKQGLVELHLADATALPFLEHHFHQICTVNTLYFWSDALQVLSECHRVLIPGGKIVISYNSKAFLEQQKFSQHGFAVYEVTEVETMLKAAGFKKITTVSGKSTHHQEFFCTCGVAGS</sequence>
<accession>A0ABR8CHG4</accession>
<comment type="pathway">
    <text evidence="4">Phospholipid metabolism.</text>
</comment>
<reference evidence="6 7" key="1">
    <citation type="journal article" date="2020" name="ISME J.">
        <title>Comparative genomics reveals insights into cyanobacterial evolution and habitat adaptation.</title>
        <authorList>
            <person name="Chen M.Y."/>
            <person name="Teng W.K."/>
            <person name="Zhao L."/>
            <person name="Hu C.X."/>
            <person name="Zhou Y.K."/>
            <person name="Han B.P."/>
            <person name="Song L.R."/>
            <person name="Shu W.S."/>
        </authorList>
    </citation>
    <scope>NUCLEOTIDE SEQUENCE [LARGE SCALE GENOMIC DNA]</scope>
    <source>
        <strain evidence="6 7">FACHB-260</strain>
    </source>
</reference>
<evidence type="ECO:0000256" key="3">
    <source>
        <dbReference type="ARBA" id="ARBA00022679"/>
    </source>
</evidence>
<keyword evidence="2 6" id="KW-0489">Methyltransferase</keyword>
<keyword evidence="7" id="KW-1185">Reference proteome</keyword>
<organism evidence="6 7">
    <name type="scientific">Anabaena subtropica FACHB-260</name>
    <dbReference type="NCBI Taxonomy" id="2692884"/>
    <lineage>
        <taxon>Bacteria</taxon>
        <taxon>Bacillati</taxon>
        <taxon>Cyanobacteriota</taxon>
        <taxon>Cyanophyceae</taxon>
        <taxon>Nostocales</taxon>
        <taxon>Nostocaceae</taxon>
        <taxon>Anabaena</taxon>
    </lineage>
</organism>
<dbReference type="PANTHER" id="PTHR44307">
    <property type="entry name" value="PHOSPHOETHANOLAMINE METHYLTRANSFERASE"/>
    <property type="match status" value="1"/>
</dbReference>
<evidence type="ECO:0000256" key="4">
    <source>
        <dbReference type="ARBA" id="ARBA00025707"/>
    </source>
</evidence>
<dbReference type="CDD" id="cd02440">
    <property type="entry name" value="AdoMet_MTases"/>
    <property type="match status" value="1"/>
</dbReference>
<dbReference type="GO" id="GO:0008168">
    <property type="term" value="F:methyltransferase activity"/>
    <property type="evidence" value="ECO:0007669"/>
    <property type="project" value="UniProtKB-KW"/>
</dbReference>
<dbReference type="InterPro" id="IPR013216">
    <property type="entry name" value="Methyltransf_11"/>
</dbReference>
<dbReference type="Proteomes" id="UP000607281">
    <property type="component" value="Unassembled WGS sequence"/>
</dbReference>
<name>A0ABR8CHG4_9NOST</name>
<dbReference type="GO" id="GO:0032259">
    <property type="term" value="P:methylation"/>
    <property type="evidence" value="ECO:0007669"/>
    <property type="project" value="UniProtKB-KW"/>
</dbReference>
<keyword evidence="3" id="KW-0808">Transferase</keyword>
<dbReference type="PANTHER" id="PTHR44307:SF2">
    <property type="entry name" value="PHOSPHOETHANOLAMINE METHYLTRANSFERASE ISOFORM X1"/>
    <property type="match status" value="1"/>
</dbReference>